<dbReference type="RefSeq" id="WP_121280193.1">
    <property type="nucleotide sequence ID" value="NZ_RBZV01000009.1"/>
</dbReference>
<feature type="DNA-binding region" description="H-T-H motif" evidence="4">
    <location>
        <begin position="44"/>
        <end position="63"/>
    </location>
</feature>
<reference evidence="7 8" key="1">
    <citation type="submission" date="2018-10" db="EMBL/GenBank/DDBJ databases">
        <title>Paraburkholderia sp. 7MK8-2, isolated from soil.</title>
        <authorList>
            <person name="Gao Z.-H."/>
            <person name="Qiu L.-H."/>
        </authorList>
    </citation>
    <scope>NUCLEOTIDE SEQUENCE [LARGE SCALE GENOMIC DNA]</scope>
    <source>
        <strain evidence="7 8">7MK8-2</strain>
    </source>
</reference>
<dbReference type="PROSITE" id="PS50977">
    <property type="entry name" value="HTH_TETR_2"/>
    <property type="match status" value="1"/>
</dbReference>
<evidence type="ECO:0000313" key="8">
    <source>
        <dbReference type="Proteomes" id="UP000280434"/>
    </source>
</evidence>
<keyword evidence="3" id="KW-0804">Transcription</keyword>
<feature type="domain" description="HTH tetR-type" evidence="6">
    <location>
        <begin position="21"/>
        <end position="81"/>
    </location>
</feature>
<evidence type="ECO:0000256" key="3">
    <source>
        <dbReference type="ARBA" id="ARBA00023163"/>
    </source>
</evidence>
<dbReference type="AlphaFoldDB" id="A0A494XBS0"/>
<dbReference type="Pfam" id="PF16925">
    <property type="entry name" value="TetR_C_13"/>
    <property type="match status" value="1"/>
</dbReference>
<dbReference type="PANTHER" id="PTHR47506">
    <property type="entry name" value="TRANSCRIPTIONAL REGULATORY PROTEIN"/>
    <property type="match status" value="1"/>
</dbReference>
<dbReference type="GO" id="GO:0003677">
    <property type="term" value="F:DNA binding"/>
    <property type="evidence" value="ECO:0007669"/>
    <property type="project" value="UniProtKB-UniRule"/>
</dbReference>
<dbReference type="Gene3D" id="1.10.357.10">
    <property type="entry name" value="Tetracycline Repressor, domain 2"/>
    <property type="match status" value="1"/>
</dbReference>
<proteinExistence type="predicted"/>
<keyword evidence="1" id="KW-0805">Transcription regulation</keyword>
<feature type="region of interest" description="Disordered" evidence="5">
    <location>
        <begin position="1"/>
        <end position="23"/>
    </location>
</feature>
<organism evidence="7 8">
    <name type="scientific">Trinickia fusca</name>
    <dbReference type="NCBI Taxonomy" id="2419777"/>
    <lineage>
        <taxon>Bacteria</taxon>
        <taxon>Pseudomonadati</taxon>
        <taxon>Pseudomonadota</taxon>
        <taxon>Betaproteobacteria</taxon>
        <taxon>Burkholderiales</taxon>
        <taxon>Burkholderiaceae</taxon>
        <taxon>Trinickia</taxon>
    </lineage>
</organism>
<feature type="compositionally biased region" description="Polar residues" evidence="5">
    <location>
        <begin position="1"/>
        <end position="10"/>
    </location>
</feature>
<name>A0A494XBS0_9BURK</name>
<dbReference type="InterPro" id="IPR036271">
    <property type="entry name" value="Tet_transcr_reg_TetR-rel_C_sf"/>
</dbReference>
<dbReference type="SUPFAM" id="SSF46689">
    <property type="entry name" value="Homeodomain-like"/>
    <property type="match status" value="1"/>
</dbReference>
<comment type="caution">
    <text evidence="7">The sequence shown here is derived from an EMBL/GenBank/DDBJ whole genome shotgun (WGS) entry which is preliminary data.</text>
</comment>
<protein>
    <submittedName>
        <fullName evidence="7">TetR/AcrR family transcriptional regulator</fullName>
    </submittedName>
</protein>
<dbReference type="Proteomes" id="UP000280434">
    <property type="component" value="Unassembled WGS sequence"/>
</dbReference>
<dbReference type="Gene3D" id="1.10.10.60">
    <property type="entry name" value="Homeodomain-like"/>
    <property type="match status" value="1"/>
</dbReference>
<dbReference type="InterPro" id="IPR011075">
    <property type="entry name" value="TetR_C"/>
</dbReference>
<keyword evidence="8" id="KW-1185">Reference proteome</keyword>
<evidence type="ECO:0000256" key="1">
    <source>
        <dbReference type="ARBA" id="ARBA00023015"/>
    </source>
</evidence>
<dbReference type="InterPro" id="IPR001647">
    <property type="entry name" value="HTH_TetR"/>
</dbReference>
<dbReference type="OrthoDB" id="270177at2"/>
<accession>A0A494XBS0</accession>
<evidence type="ECO:0000256" key="2">
    <source>
        <dbReference type="ARBA" id="ARBA00023125"/>
    </source>
</evidence>
<dbReference type="EMBL" id="RBZV01000009">
    <property type="protein sequence ID" value="RKP45584.1"/>
    <property type="molecule type" value="Genomic_DNA"/>
</dbReference>
<dbReference type="InterPro" id="IPR009057">
    <property type="entry name" value="Homeodomain-like_sf"/>
</dbReference>
<evidence type="ECO:0000313" key="7">
    <source>
        <dbReference type="EMBL" id="RKP45584.1"/>
    </source>
</evidence>
<evidence type="ECO:0000256" key="5">
    <source>
        <dbReference type="SAM" id="MobiDB-lite"/>
    </source>
</evidence>
<dbReference type="PANTHER" id="PTHR47506:SF10">
    <property type="entry name" value="TRANSCRIPTIONAL REGULATORY PROTEIN"/>
    <property type="match status" value="1"/>
</dbReference>
<evidence type="ECO:0000256" key="4">
    <source>
        <dbReference type="PROSITE-ProRule" id="PRU00335"/>
    </source>
</evidence>
<sequence>MKTSTASQKGGTAPQRGRPREFDVSAVSEAAARTFWERGYHATSLDDLCDATGLLRGSLYGAFGDKHGMLLAALDHYSEGALVRLSERLNSGRPACEAVREALLHHTRVAATLEHLRGCLITNTALEMVPRDEAVATRIEAVMRRVTTLFAAAVIRGQAEGAFDPALDERATADFLLCMTQGLRVVGKVIPDEARLVTAVDVAMRALG</sequence>
<evidence type="ECO:0000259" key="6">
    <source>
        <dbReference type="PROSITE" id="PS50977"/>
    </source>
</evidence>
<dbReference type="SUPFAM" id="SSF48498">
    <property type="entry name" value="Tetracyclin repressor-like, C-terminal domain"/>
    <property type="match status" value="1"/>
</dbReference>
<keyword evidence="2 4" id="KW-0238">DNA-binding</keyword>
<dbReference type="Pfam" id="PF00440">
    <property type="entry name" value="TetR_N"/>
    <property type="match status" value="1"/>
</dbReference>
<gene>
    <name evidence="7" type="ORF">D7S89_19795</name>
</gene>